<keyword evidence="6" id="KW-0677">Repeat</keyword>
<dbReference type="CDD" id="cd00112">
    <property type="entry name" value="LDLa"/>
    <property type="match status" value="2"/>
</dbReference>
<keyword evidence="12" id="KW-0449">Lipoprotein</keyword>
<comment type="similarity">
    <text evidence="2">Belongs to the LDLR family.</text>
</comment>
<evidence type="ECO:0000313" key="16">
    <source>
        <dbReference type="EMBL" id="KPP63610.1"/>
    </source>
</evidence>
<feature type="disulfide bond" evidence="14">
    <location>
        <begin position="193"/>
        <end position="211"/>
    </location>
</feature>
<keyword evidence="11" id="KW-0325">Glycoprotein</keyword>
<keyword evidence="8" id="KW-0472">Membrane</keyword>
<gene>
    <name evidence="16" type="ORF">Z043_118114</name>
</gene>
<organism evidence="16 17">
    <name type="scientific">Scleropages formosus</name>
    <name type="common">Asian bonytongue</name>
    <name type="synonym">Osteoglossum formosum</name>
    <dbReference type="NCBI Taxonomy" id="113540"/>
    <lineage>
        <taxon>Eukaryota</taxon>
        <taxon>Metazoa</taxon>
        <taxon>Chordata</taxon>
        <taxon>Craniata</taxon>
        <taxon>Vertebrata</taxon>
        <taxon>Euteleostomi</taxon>
        <taxon>Actinopterygii</taxon>
        <taxon>Neopterygii</taxon>
        <taxon>Teleostei</taxon>
        <taxon>Osteoglossocephala</taxon>
        <taxon>Osteoglossomorpha</taxon>
        <taxon>Osteoglossiformes</taxon>
        <taxon>Osteoglossidae</taxon>
        <taxon>Scleropages</taxon>
    </lineage>
</organism>
<evidence type="ECO:0000256" key="2">
    <source>
        <dbReference type="ARBA" id="ARBA00009939"/>
    </source>
</evidence>
<reference evidence="16 17" key="1">
    <citation type="submission" date="2015-08" db="EMBL/GenBank/DDBJ databases">
        <title>The genome of the Asian arowana (Scleropages formosus).</title>
        <authorList>
            <person name="Tan M.H."/>
            <person name="Gan H.M."/>
            <person name="Croft L.J."/>
            <person name="Austin C.M."/>
        </authorList>
    </citation>
    <scope>NUCLEOTIDE SEQUENCE [LARGE SCALE GENOMIC DNA]</scope>
    <source>
        <strain evidence="16">Aro1</strain>
    </source>
</reference>
<dbReference type="GO" id="GO:0006898">
    <property type="term" value="P:receptor-mediated endocytosis"/>
    <property type="evidence" value="ECO:0007669"/>
    <property type="project" value="TreeGrafter"/>
</dbReference>
<dbReference type="InterPro" id="IPR023415">
    <property type="entry name" value="LDLR_class-A_CS"/>
</dbReference>
<evidence type="ECO:0000256" key="15">
    <source>
        <dbReference type="SAM" id="MobiDB-lite"/>
    </source>
</evidence>
<accession>A0A0P7YBN5</accession>
<feature type="disulfide bond" evidence="14">
    <location>
        <begin position="108"/>
        <end position="126"/>
    </location>
</feature>
<keyword evidence="7" id="KW-1133">Transmembrane helix</keyword>
<protein>
    <recommendedName>
        <fullName evidence="13">Low-density lipoprotein receptor class A domain-containing protein 3</fullName>
    </recommendedName>
</protein>
<evidence type="ECO:0000256" key="14">
    <source>
        <dbReference type="PROSITE-ProRule" id="PRU00124"/>
    </source>
</evidence>
<dbReference type="Proteomes" id="UP000034805">
    <property type="component" value="Unassembled WGS sequence"/>
</dbReference>
<evidence type="ECO:0000313" key="17">
    <source>
        <dbReference type="Proteomes" id="UP000034805"/>
    </source>
</evidence>
<dbReference type="PRINTS" id="PR00261">
    <property type="entry name" value="LDLRECEPTOR"/>
</dbReference>
<dbReference type="SUPFAM" id="SSF57424">
    <property type="entry name" value="LDL receptor-like module"/>
    <property type="match status" value="2"/>
</dbReference>
<sequence>MTEINTVRTCQGAGFNVHLNPDPGSFRDTKVNKHGSGRGRIGKKVPRAAELKLSSKSCAFPSLCFMVENGESYSETSPHCLVEKILNGQLLPGNNFTTECNIPGNFRCGDGKCIPGGWQCDGLPDCFDRSDERGCLSINVSARCFDLIPERFRISPPPAAGLLSAPLTLVHPEQKPRCPTANPLVCSAARFHCRNGRCVDRSFLCNGQDNCQDNSDEEDCHTTPGPTVRRGDATAWQRKGPQESGTAHRTKTPVTHGGSRSHGSVQ</sequence>
<evidence type="ECO:0000256" key="12">
    <source>
        <dbReference type="ARBA" id="ARBA00023288"/>
    </source>
</evidence>
<dbReference type="AlphaFoldDB" id="A0A0P7YBN5"/>
<evidence type="ECO:0000256" key="6">
    <source>
        <dbReference type="ARBA" id="ARBA00022737"/>
    </source>
</evidence>
<comment type="caution">
    <text evidence="16">The sequence shown here is derived from an EMBL/GenBank/DDBJ whole genome shotgun (WGS) entry which is preliminary data.</text>
</comment>
<evidence type="ECO:0000256" key="4">
    <source>
        <dbReference type="ARBA" id="ARBA00022692"/>
    </source>
</evidence>
<dbReference type="SMART" id="SM00192">
    <property type="entry name" value="LDLa"/>
    <property type="match status" value="2"/>
</dbReference>
<evidence type="ECO:0000256" key="3">
    <source>
        <dbReference type="ARBA" id="ARBA00022475"/>
    </source>
</evidence>
<evidence type="ECO:0000256" key="9">
    <source>
        <dbReference type="ARBA" id="ARBA00023157"/>
    </source>
</evidence>
<dbReference type="EMBL" id="JARO02007745">
    <property type="protein sequence ID" value="KPP63610.1"/>
    <property type="molecule type" value="Genomic_DNA"/>
</dbReference>
<feature type="disulfide bond" evidence="14">
    <location>
        <begin position="186"/>
        <end position="198"/>
    </location>
</feature>
<keyword evidence="9 14" id="KW-1015">Disulfide bond</keyword>
<feature type="disulfide bond" evidence="14">
    <location>
        <begin position="120"/>
        <end position="135"/>
    </location>
</feature>
<dbReference type="GO" id="GO:0005886">
    <property type="term" value="C:plasma membrane"/>
    <property type="evidence" value="ECO:0007669"/>
    <property type="project" value="UniProtKB-SubCell"/>
</dbReference>
<name>A0A0P7YBN5_SCLFO</name>
<feature type="disulfide bond" evidence="14">
    <location>
        <begin position="205"/>
        <end position="220"/>
    </location>
</feature>
<dbReference type="InterPro" id="IPR002172">
    <property type="entry name" value="LDrepeatLR_classA_rpt"/>
</dbReference>
<feature type="non-terminal residue" evidence="16">
    <location>
        <position position="266"/>
    </location>
</feature>
<dbReference type="Gene3D" id="4.10.400.10">
    <property type="entry name" value="Low-density Lipoprotein Receptor"/>
    <property type="match status" value="2"/>
</dbReference>
<comment type="caution">
    <text evidence="14">Lacks conserved residue(s) required for the propagation of feature annotation.</text>
</comment>
<evidence type="ECO:0000256" key="8">
    <source>
        <dbReference type="ARBA" id="ARBA00023136"/>
    </source>
</evidence>
<dbReference type="PROSITE" id="PS50068">
    <property type="entry name" value="LDLRA_2"/>
    <property type="match status" value="2"/>
</dbReference>
<dbReference type="FunFam" id="4.10.400.10:FF:000104">
    <property type="entry name" value="Low-density lipoprotein receptor class A domain-containing protein 3"/>
    <property type="match status" value="1"/>
</dbReference>
<keyword evidence="10" id="KW-0675">Receptor</keyword>
<evidence type="ECO:0000256" key="11">
    <source>
        <dbReference type="ARBA" id="ARBA00023180"/>
    </source>
</evidence>
<evidence type="ECO:0000256" key="5">
    <source>
        <dbReference type="ARBA" id="ARBA00022729"/>
    </source>
</evidence>
<evidence type="ECO:0000256" key="13">
    <source>
        <dbReference type="ARBA" id="ARBA00074720"/>
    </source>
</evidence>
<feature type="region of interest" description="Disordered" evidence="15">
    <location>
        <begin position="212"/>
        <end position="266"/>
    </location>
</feature>
<dbReference type="Pfam" id="PF00057">
    <property type="entry name" value="Ldl_recept_a"/>
    <property type="match status" value="2"/>
</dbReference>
<comment type="subcellular location">
    <subcellularLocation>
        <location evidence="1">Cell membrane</location>
        <topology evidence="1">Single-pass type I membrane protein</topology>
    </subcellularLocation>
</comment>
<proteinExistence type="inferred from homology"/>
<dbReference type="PANTHER" id="PTHR24270">
    <property type="entry name" value="LOW-DENSITY LIPOPROTEIN RECEPTOR-RELATED"/>
    <property type="match status" value="1"/>
</dbReference>
<dbReference type="InterPro" id="IPR050685">
    <property type="entry name" value="LDLR"/>
</dbReference>
<keyword evidence="3" id="KW-1003">Cell membrane</keyword>
<evidence type="ECO:0000256" key="1">
    <source>
        <dbReference type="ARBA" id="ARBA00004251"/>
    </source>
</evidence>
<keyword evidence="5" id="KW-0732">Signal</keyword>
<evidence type="ECO:0000256" key="10">
    <source>
        <dbReference type="ARBA" id="ARBA00023170"/>
    </source>
</evidence>
<keyword evidence="4" id="KW-0812">Transmembrane</keyword>
<dbReference type="InterPro" id="IPR036055">
    <property type="entry name" value="LDL_receptor-like_sf"/>
</dbReference>
<dbReference type="PANTHER" id="PTHR24270:SF24">
    <property type="entry name" value="LOW-DENSITY LIPOPROTEIN RECEPTOR CLASS A DOMAIN-CONTAINING PROTEIN 3"/>
    <property type="match status" value="1"/>
</dbReference>
<dbReference type="PROSITE" id="PS01209">
    <property type="entry name" value="LDLRA_1"/>
    <property type="match status" value="1"/>
</dbReference>
<evidence type="ECO:0000256" key="7">
    <source>
        <dbReference type="ARBA" id="ARBA00022989"/>
    </source>
</evidence>